<proteinExistence type="predicted"/>
<keyword evidence="1 4" id="KW-0489">Methyltransferase</keyword>
<evidence type="ECO:0000259" key="3">
    <source>
        <dbReference type="Pfam" id="PF05175"/>
    </source>
</evidence>
<dbReference type="InterPro" id="IPR002052">
    <property type="entry name" value="DNA_methylase_N6_adenine_CS"/>
</dbReference>
<dbReference type="Pfam" id="PF05175">
    <property type="entry name" value="MTS"/>
    <property type="match status" value="1"/>
</dbReference>
<organism evidence="4 5">
    <name type="scientific">Helicobacter winghamensis</name>
    <dbReference type="NCBI Taxonomy" id="157268"/>
    <lineage>
        <taxon>Bacteria</taxon>
        <taxon>Pseudomonadati</taxon>
        <taxon>Campylobacterota</taxon>
        <taxon>Epsilonproteobacteria</taxon>
        <taxon>Campylobacterales</taxon>
        <taxon>Helicobacteraceae</taxon>
        <taxon>Helicobacter</taxon>
    </lineage>
</organism>
<dbReference type="InterPro" id="IPR007848">
    <property type="entry name" value="Small_mtfrase_dom"/>
</dbReference>
<comment type="caution">
    <text evidence="4">The sequence shown here is derived from an EMBL/GenBank/DDBJ whole genome shotgun (WGS) entry which is preliminary data.</text>
</comment>
<reference evidence="4 5" key="1">
    <citation type="submission" date="2016-07" db="EMBL/GenBank/DDBJ databases">
        <title>Detection of Helicobacter winghamensis from caecal content of red fox (Vulpes vulpes).</title>
        <authorList>
            <person name="Zanoni R.G."/>
            <person name="Florio D."/>
            <person name="Caffara M."/>
            <person name="Renzi M."/>
            <person name="Parisi A."/>
            <person name="Pasquali F."/>
            <person name="Manfreda G."/>
        </authorList>
    </citation>
    <scope>NUCLEOTIDE SEQUENCE [LARGE SCALE GENOMIC DNA]</scope>
    <source>
        <strain evidence="4 5">295_13</strain>
    </source>
</reference>
<dbReference type="GeneID" id="97290172"/>
<dbReference type="GO" id="GO:0003676">
    <property type="term" value="F:nucleic acid binding"/>
    <property type="evidence" value="ECO:0007669"/>
    <property type="project" value="InterPro"/>
</dbReference>
<keyword evidence="4" id="KW-0808">Transferase</keyword>
<protein>
    <submittedName>
        <fullName evidence="4">SAM-dependent methyltransferase</fullName>
    </submittedName>
</protein>
<gene>
    <name evidence="4" type="ORF">BCM31_02970</name>
</gene>
<evidence type="ECO:0000313" key="5">
    <source>
        <dbReference type="Proteomes" id="UP000233350"/>
    </source>
</evidence>
<evidence type="ECO:0000256" key="1">
    <source>
        <dbReference type="ARBA" id="ARBA00022603"/>
    </source>
</evidence>
<dbReference type="AlphaFoldDB" id="A0A2N3PI06"/>
<dbReference type="GO" id="GO:0008170">
    <property type="term" value="F:N-methyltransferase activity"/>
    <property type="evidence" value="ECO:0007669"/>
    <property type="project" value="UniProtKB-ARBA"/>
</dbReference>
<dbReference type="OrthoDB" id="5354196at2"/>
<dbReference type="GO" id="GO:0008757">
    <property type="term" value="F:S-adenosylmethionine-dependent methyltransferase activity"/>
    <property type="evidence" value="ECO:0007669"/>
    <property type="project" value="UniProtKB-ARBA"/>
</dbReference>
<dbReference type="PANTHER" id="PTHR47739:SF1">
    <property type="entry name" value="TRNA1(VAL) (ADENINE(37)-N6)-METHYLTRANSFERASE"/>
    <property type="match status" value="1"/>
</dbReference>
<dbReference type="SUPFAM" id="SSF53335">
    <property type="entry name" value="S-adenosyl-L-methionine-dependent methyltransferases"/>
    <property type="match status" value="1"/>
</dbReference>
<dbReference type="InterPro" id="IPR029063">
    <property type="entry name" value="SAM-dependent_MTases_sf"/>
</dbReference>
<dbReference type="GO" id="GO:0032259">
    <property type="term" value="P:methylation"/>
    <property type="evidence" value="ECO:0007669"/>
    <property type="project" value="UniProtKB-KW"/>
</dbReference>
<dbReference type="EMBL" id="MBPK01000043">
    <property type="protein sequence ID" value="PKT80321.1"/>
    <property type="molecule type" value="Genomic_DNA"/>
</dbReference>
<dbReference type="PROSITE" id="PS00092">
    <property type="entry name" value="N6_MTASE"/>
    <property type="match status" value="1"/>
</dbReference>
<keyword evidence="2" id="KW-0949">S-adenosyl-L-methionine</keyword>
<dbReference type="RefSeq" id="WP_006802620.1">
    <property type="nucleotide sequence ID" value="NZ_CABKOI010000020.1"/>
</dbReference>
<dbReference type="Proteomes" id="UP000233350">
    <property type="component" value="Unassembled WGS sequence"/>
</dbReference>
<evidence type="ECO:0000256" key="2">
    <source>
        <dbReference type="ARBA" id="ARBA00022691"/>
    </source>
</evidence>
<accession>A0A2N3PI06</accession>
<keyword evidence="5" id="KW-1185">Reference proteome</keyword>
<evidence type="ECO:0000313" key="4">
    <source>
        <dbReference type="EMBL" id="PKT80321.1"/>
    </source>
</evidence>
<dbReference type="STRING" id="556267.HWAG_00924"/>
<dbReference type="InterPro" id="IPR050210">
    <property type="entry name" value="tRNA_Adenine-N(6)_MTase"/>
</dbReference>
<feature type="domain" description="Methyltransferase small" evidence="3">
    <location>
        <begin position="17"/>
        <end position="121"/>
    </location>
</feature>
<name>A0A2N3PI06_9HELI</name>
<sequence>MQIYQPKDGYCYNSDTLFLHHFAMPFLKKHHAVLEIGAGCGILGMLCARDLPLQLTMIEKNPKMAELCAHNLRVNQIQADLICADFLEFDFLDSKLDKKLESKMQTFNTILSNPPFYHDGVIKSKNSEISSARYAQNLPFFDLVKKVNTLLKPQGEFIFCYDAKAVFSLFSTLEHFKIPPICVRFVYPKIEKSATLVLCRAKKNSKSLCEVKPPLFTHQGSDFTQEVQTIYRHANTWSIKC</sequence>
<dbReference type="CDD" id="cd02440">
    <property type="entry name" value="AdoMet_MTases"/>
    <property type="match status" value="1"/>
</dbReference>
<dbReference type="Gene3D" id="3.40.50.150">
    <property type="entry name" value="Vaccinia Virus protein VP39"/>
    <property type="match status" value="1"/>
</dbReference>
<dbReference type="PANTHER" id="PTHR47739">
    <property type="entry name" value="TRNA1(VAL) (ADENINE(37)-N6)-METHYLTRANSFERASE"/>
    <property type="match status" value="1"/>
</dbReference>